<dbReference type="InterPro" id="IPR001434">
    <property type="entry name" value="OmcB-like_DUF11"/>
</dbReference>
<dbReference type="InterPro" id="IPR013783">
    <property type="entry name" value="Ig-like_fold"/>
</dbReference>
<dbReference type="NCBIfam" id="TIGR04131">
    <property type="entry name" value="Bac_Flav_CTERM"/>
    <property type="match status" value="1"/>
</dbReference>
<dbReference type="Pfam" id="PF13585">
    <property type="entry name" value="CHU_C"/>
    <property type="match status" value="1"/>
</dbReference>
<dbReference type="InterPro" id="IPR026341">
    <property type="entry name" value="T9SS_type_B"/>
</dbReference>
<feature type="domain" description="DUF11" evidence="1">
    <location>
        <begin position="668"/>
        <end position="786"/>
    </location>
</feature>
<dbReference type="SUPFAM" id="SSF49373">
    <property type="entry name" value="Invasin/intimin cell-adhesion fragments"/>
    <property type="match status" value="1"/>
</dbReference>
<dbReference type="AlphaFoldDB" id="A0A3E1NWF4"/>
<dbReference type="Gene3D" id="2.60.40.740">
    <property type="match status" value="1"/>
</dbReference>
<dbReference type="Gene3D" id="2.60.40.1080">
    <property type="match status" value="1"/>
</dbReference>
<evidence type="ECO:0000259" key="1">
    <source>
        <dbReference type="Pfam" id="PF01345"/>
    </source>
</evidence>
<dbReference type="Pfam" id="PF02368">
    <property type="entry name" value="Big_2"/>
    <property type="match status" value="1"/>
</dbReference>
<organism evidence="3 4">
    <name type="scientific">Chitinophaga silvisoli</name>
    <dbReference type="NCBI Taxonomy" id="2291814"/>
    <lineage>
        <taxon>Bacteria</taxon>
        <taxon>Pseudomonadati</taxon>
        <taxon>Bacteroidota</taxon>
        <taxon>Chitinophagia</taxon>
        <taxon>Chitinophagales</taxon>
        <taxon>Chitinophagaceae</taxon>
        <taxon>Chitinophaga</taxon>
    </lineage>
</organism>
<name>A0A3E1NWF4_9BACT</name>
<evidence type="ECO:0000313" key="3">
    <source>
        <dbReference type="EMBL" id="RFM32251.1"/>
    </source>
</evidence>
<keyword evidence="4" id="KW-1185">Reference proteome</keyword>
<dbReference type="Proteomes" id="UP000261174">
    <property type="component" value="Unassembled WGS sequence"/>
</dbReference>
<accession>A0A3E1NWF4</accession>
<feature type="domain" description="BIG2" evidence="2">
    <location>
        <begin position="381"/>
        <end position="410"/>
    </location>
</feature>
<comment type="caution">
    <text evidence="3">The sequence shown here is derived from an EMBL/GenBank/DDBJ whole genome shotgun (WGS) entry which is preliminary data.</text>
</comment>
<reference evidence="3 4" key="1">
    <citation type="submission" date="2018-08" db="EMBL/GenBank/DDBJ databases">
        <title>Chitinophaga sp. K20C18050901, a novel bacterium isolated from forest soil.</title>
        <authorList>
            <person name="Wang C."/>
        </authorList>
    </citation>
    <scope>NUCLEOTIDE SEQUENCE [LARGE SCALE GENOMIC DNA]</scope>
    <source>
        <strain evidence="3 4">K20C18050901</strain>
    </source>
</reference>
<evidence type="ECO:0000313" key="4">
    <source>
        <dbReference type="Proteomes" id="UP000261174"/>
    </source>
</evidence>
<dbReference type="Pfam" id="PF01345">
    <property type="entry name" value="DUF11"/>
    <property type="match status" value="1"/>
</dbReference>
<dbReference type="Gene3D" id="2.60.40.10">
    <property type="entry name" value="Immunoglobulins"/>
    <property type="match status" value="1"/>
</dbReference>
<dbReference type="EMBL" id="QTJV01000010">
    <property type="protein sequence ID" value="RFM32251.1"/>
    <property type="molecule type" value="Genomic_DNA"/>
</dbReference>
<dbReference type="InterPro" id="IPR008964">
    <property type="entry name" value="Invasin/intimin_cell_adhesion"/>
</dbReference>
<gene>
    <name evidence="3" type="ORF">DXN04_26110</name>
</gene>
<proteinExistence type="predicted"/>
<dbReference type="InterPro" id="IPR003343">
    <property type="entry name" value="Big_2"/>
</dbReference>
<evidence type="ECO:0000259" key="2">
    <source>
        <dbReference type="Pfam" id="PF02368"/>
    </source>
</evidence>
<protein>
    <submittedName>
        <fullName evidence="3">DUF11 domain-containing protein</fullName>
    </submittedName>
</protein>
<dbReference type="Gene3D" id="2.60.40.1170">
    <property type="entry name" value="Mu homology domain, subdomain B"/>
    <property type="match status" value="1"/>
</dbReference>
<sequence length="878" mass="92226">MPRPAWSTLWSLIFLLYVQAAYPQQGYIYLHVNSQDDVTSPDFHFTLDGTTNFILNDQPSVSGTINDIGAGVRGELWAATTTNIFRRPSGSSQWTNTGYQAINIDGAGAGQFVSVDAAGNAYFFDGTTLNTIYRPSFHANIAAVDISYGGGRIGITRSDGSILTNISTAAPYADSWAQLLGGSTGATRLDIQPYTGTVVYIANGVYTIPFTGGTAANISPSTYADIAIDGQSQVYANGVYYNGSSWSADATARTDFSHTTAFDGAVWSSNTNAIYSRTASSWLDGERIRTTPNDNAVIIPVSAGTYQLAATTRCGWKLSGYTIYDPDASTLTVDAISVAAGEIVHIVANEDKVATTPVTITGDSALCANNRLSLSVSVAGGTWSSNNTSVAVVDGSGTVNGIAGGTATIKYELNTSGCIDSAIKKIYVAASPAFTLMPTNVTCNTFKDGIIRVASNSTGNQYAINGGAWQVDSVFRGLGPGSYSITVKGANGCVADAQTAVITEPDVIGITVSQISVGCPGDATGSLTAVATGGVAPYTLTWSTGSSASTIGRLPEGTYSITVRDANTCAASIRVKLVSVISLFVINAPVKQVGGQIVITGNTLPNASIIVNFPDGSSAATHADAYGKFSTISANPQPNGSVYVTVTDASTKATCTRYVDFNDAPTADVSIVKTLETTGEIGIGDEISFLLTVYNKGLDNATSLIITDDFPYNLSAATELSPSTGYATYNAAMNEVVWNIDTLRVLKSASFSFKARVSAAGVIKNTAYVSSNETDPDNSNNSSTVETPAISATFFVPNVITPNGDGKNDQFVIKGLDLYPGSKLEIYNRWGNQVYRSDNYNNNWKGEGLSAGIYYYVLRINMAGGPQLYKGYVELITR</sequence>